<dbReference type="InterPro" id="IPR044068">
    <property type="entry name" value="CB"/>
</dbReference>
<evidence type="ECO:0000256" key="5">
    <source>
        <dbReference type="ARBA" id="ARBA00022908"/>
    </source>
</evidence>
<dbReference type="PROSITE" id="PS51900">
    <property type="entry name" value="CB"/>
    <property type="match status" value="1"/>
</dbReference>
<dbReference type="Pfam" id="PF00589">
    <property type="entry name" value="Phage_integrase"/>
    <property type="match status" value="1"/>
</dbReference>
<feature type="domain" description="Core-binding (CB)" evidence="11">
    <location>
        <begin position="1"/>
        <end position="89"/>
    </location>
</feature>
<evidence type="ECO:0000313" key="12">
    <source>
        <dbReference type="EMBL" id="WAH41807.1"/>
    </source>
</evidence>
<keyword evidence="8" id="KW-0131">Cell cycle</keyword>
<dbReference type="PROSITE" id="PS51898">
    <property type="entry name" value="TYR_RECOMBINASE"/>
    <property type="match status" value="1"/>
</dbReference>
<keyword evidence="7" id="KW-0233">DNA recombination</keyword>
<dbReference type="RefSeq" id="WP_268005712.1">
    <property type="nucleotide sequence ID" value="NZ_BSUT01000001.1"/>
</dbReference>
<evidence type="ECO:0000256" key="9">
    <source>
        <dbReference type="PROSITE-ProRule" id="PRU01248"/>
    </source>
</evidence>
<dbReference type="Gene3D" id="1.10.150.130">
    <property type="match status" value="1"/>
</dbReference>
<evidence type="ECO:0000313" key="14">
    <source>
        <dbReference type="Proteomes" id="UP001164761"/>
    </source>
</evidence>
<evidence type="ECO:0000259" key="10">
    <source>
        <dbReference type="PROSITE" id="PS51898"/>
    </source>
</evidence>
<sequence length="287" mass="33107">MIAHEAVLLFTDHLLTAERSQKTVIGYQSDLRNFERFYERKYNGPWYVEDTTREDVEEYIAFLKHDRGLGPATRNRILFGIRSFFRFLIQKEICSVNVADHMEPVRYAKRERMHVPEDNLEPFIAHISHPVIQAAAYTLFYTGLRISECVNLTMQNVDFASNCIRVINGKGKKNRTVPIADKLFPILDTYRETYRSHATAKERFFATETTGRLSPSYFNHVLFRTSQSLGMEKVTAHMLRHSFATSLVQRGVNVVQIQKLLGHSSLTVTSVYTHATLDDLSQAVNRL</sequence>
<organism evidence="12 14">
    <name type="scientific">Alicyclobacillus fastidiosus</name>
    <dbReference type="NCBI Taxonomy" id="392011"/>
    <lineage>
        <taxon>Bacteria</taxon>
        <taxon>Bacillati</taxon>
        <taxon>Bacillota</taxon>
        <taxon>Bacilli</taxon>
        <taxon>Bacillales</taxon>
        <taxon>Alicyclobacillaceae</taxon>
        <taxon>Alicyclobacillus</taxon>
    </lineage>
</organism>
<dbReference type="Gene3D" id="1.10.443.10">
    <property type="entry name" value="Intergrase catalytic core"/>
    <property type="match status" value="1"/>
</dbReference>
<keyword evidence="5" id="KW-0229">DNA integration</keyword>
<evidence type="ECO:0000256" key="6">
    <source>
        <dbReference type="ARBA" id="ARBA00023125"/>
    </source>
</evidence>
<dbReference type="Proteomes" id="UP001164761">
    <property type="component" value="Chromosome"/>
</dbReference>
<reference evidence="12" key="1">
    <citation type="submission" date="2022-08" db="EMBL/GenBank/DDBJ databases">
        <title>Alicyclobacillus fastidiosus DSM 17978, complete genome.</title>
        <authorList>
            <person name="Wang Q."/>
            <person name="Cai R."/>
            <person name="Wang Z."/>
        </authorList>
    </citation>
    <scope>NUCLEOTIDE SEQUENCE</scope>
    <source>
        <strain evidence="12">DSM 17978</strain>
    </source>
</reference>
<evidence type="ECO:0000313" key="13">
    <source>
        <dbReference type="EMBL" id="WAH41814.1"/>
    </source>
</evidence>
<dbReference type="InterPro" id="IPR002104">
    <property type="entry name" value="Integrase_catalytic"/>
</dbReference>
<dbReference type="InterPro" id="IPR011010">
    <property type="entry name" value="DNA_brk_join_enz"/>
</dbReference>
<dbReference type="Pfam" id="PF02899">
    <property type="entry name" value="Phage_int_SAM_1"/>
    <property type="match status" value="1"/>
</dbReference>
<evidence type="ECO:0000256" key="7">
    <source>
        <dbReference type="ARBA" id="ARBA00023172"/>
    </source>
</evidence>
<feature type="domain" description="Tyr recombinase" evidence="10">
    <location>
        <begin position="110"/>
        <end position="285"/>
    </location>
</feature>
<keyword evidence="3" id="KW-0132">Cell division</keyword>
<keyword evidence="6 9" id="KW-0238">DNA-binding</keyword>
<evidence type="ECO:0000256" key="2">
    <source>
        <dbReference type="ARBA" id="ARBA00022490"/>
    </source>
</evidence>
<dbReference type="InterPro" id="IPR013762">
    <property type="entry name" value="Integrase-like_cat_sf"/>
</dbReference>
<accession>A0ABY6ZG18</accession>
<keyword evidence="4" id="KW-0159">Chromosome partition</keyword>
<dbReference type="EMBL" id="CP104067">
    <property type="protein sequence ID" value="WAH41807.1"/>
    <property type="molecule type" value="Genomic_DNA"/>
</dbReference>
<dbReference type="SUPFAM" id="SSF56349">
    <property type="entry name" value="DNA breaking-rejoining enzymes"/>
    <property type="match status" value="1"/>
</dbReference>
<evidence type="ECO:0000259" key="11">
    <source>
        <dbReference type="PROSITE" id="PS51900"/>
    </source>
</evidence>
<proteinExistence type="predicted"/>
<dbReference type="EMBL" id="CP104067">
    <property type="protein sequence ID" value="WAH41814.1"/>
    <property type="molecule type" value="Genomic_DNA"/>
</dbReference>
<dbReference type="InterPro" id="IPR050090">
    <property type="entry name" value="Tyrosine_recombinase_XerCD"/>
</dbReference>
<keyword evidence="2" id="KW-0963">Cytoplasm</keyword>
<comment type="subcellular location">
    <subcellularLocation>
        <location evidence="1">Cytoplasm</location>
    </subcellularLocation>
</comment>
<evidence type="ECO:0000256" key="4">
    <source>
        <dbReference type="ARBA" id="ARBA00022829"/>
    </source>
</evidence>
<gene>
    <name evidence="12" type="ORF">NZD89_26995</name>
    <name evidence="13" type="ORF">NZD89_27030</name>
</gene>
<evidence type="ECO:0000256" key="1">
    <source>
        <dbReference type="ARBA" id="ARBA00004496"/>
    </source>
</evidence>
<evidence type="ECO:0000256" key="3">
    <source>
        <dbReference type="ARBA" id="ARBA00022618"/>
    </source>
</evidence>
<keyword evidence="14" id="KW-1185">Reference proteome</keyword>
<evidence type="ECO:0000256" key="8">
    <source>
        <dbReference type="ARBA" id="ARBA00023306"/>
    </source>
</evidence>
<dbReference type="PANTHER" id="PTHR30349:SF77">
    <property type="entry name" value="TYROSINE RECOMBINASE XERC"/>
    <property type="match status" value="1"/>
</dbReference>
<protein>
    <submittedName>
        <fullName evidence="12">Tyrosine-type recombinase/integrase</fullName>
    </submittedName>
</protein>
<name>A0ABY6ZG18_9BACL</name>
<dbReference type="InterPro" id="IPR010998">
    <property type="entry name" value="Integrase_recombinase_N"/>
</dbReference>
<dbReference type="InterPro" id="IPR004107">
    <property type="entry name" value="Integrase_SAM-like_N"/>
</dbReference>
<dbReference type="PANTHER" id="PTHR30349">
    <property type="entry name" value="PHAGE INTEGRASE-RELATED"/>
    <property type="match status" value="1"/>
</dbReference>